<evidence type="ECO:0000256" key="1">
    <source>
        <dbReference type="SAM" id="Phobius"/>
    </source>
</evidence>
<keyword evidence="1" id="KW-0812">Transmembrane</keyword>
<evidence type="ECO:0000313" key="3">
    <source>
        <dbReference type="EMBL" id="KMU73848.1"/>
    </source>
</evidence>
<keyword evidence="1" id="KW-0472">Membrane</keyword>
<dbReference type="AlphaFoldDB" id="A0A0J8QRG0"/>
<evidence type="ECO:0000259" key="2">
    <source>
        <dbReference type="SMART" id="SM00672"/>
    </source>
</evidence>
<accession>A0A0J8QRG0</accession>
<evidence type="ECO:0000313" key="4">
    <source>
        <dbReference type="Proteomes" id="UP000054559"/>
    </source>
</evidence>
<dbReference type="OrthoDB" id="202415at2759"/>
<proteinExistence type="predicted"/>
<feature type="domain" description="Glycosyl transferase CAP10" evidence="2">
    <location>
        <begin position="209"/>
        <end position="451"/>
    </location>
</feature>
<dbReference type="Proteomes" id="UP000054559">
    <property type="component" value="Unassembled WGS sequence"/>
</dbReference>
<name>A0A0J8QRG0_COCIT</name>
<dbReference type="Pfam" id="PF05686">
    <property type="entry name" value="Glyco_transf_90"/>
    <property type="match status" value="1"/>
</dbReference>
<dbReference type="EMBL" id="DS268266">
    <property type="protein sequence ID" value="KMU73848.1"/>
    <property type="molecule type" value="Genomic_DNA"/>
</dbReference>
<dbReference type="PANTHER" id="PTHR12203:SF107">
    <property type="entry name" value="GLYCOSYL TRANSFERASE CAP10 DOMAIN-CONTAINING PROTEIN"/>
    <property type="match status" value="1"/>
</dbReference>
<reference evidence="4" key="1">
    <citation type="journal article" date="2010" name="Genome Res.">
        <title>Population genomic sequencing of Coccidioides fungi reveals recent hybridization and transposon control.</title>
        <authorList>
            <person name="Neafsey D.E."/>
            <person name="Barker B.M."/>
            <person name="Sharpton T.J."/>
            <person name="Stajich J.E."/>
            <person name="Park D.J."/>
            <person name="Whiston E."/>
            <person name="Hung C.-Y."/>
            <person name="McMahan C."/>
            <person name="White J."/>
            <person name="Sykes S."/>
            <person name="Heiman D."/>
            <person name="Young S."/>
            <person name="Zeng Q."/>
            <person name="Abouelleil A."/>
            <person name="Aftuck L."/>
            <person name="Bessette D."/>
            <person name="Brown A."/>
            <person name="FitzGerald M."/>
            <person name="Lui A."/>
            <person name="Macdonald J.P."/>
            <person name="Priest M."/>
            <person name="Orbach M.J."/>
            <person name="Galgiani J.N."/>
            <person name="Kirkland T.N."/>
            <person name="Cole G.T."/>
            <person name="Birren B.W."/>
            <person name="Henn M.R."/>
            <person name="Taylor J.W."/>
            <person name="Rounsley S.D."/>
        </authorList>
    </citation>
    <scope>NUCLEOTIDE SEQUENCE [LARGE SCALE GENOMIC DNA]</scope>
    <source>
        <strain evidence="4">RMSCC 3703</strain>
    </source>
</reference>
<sequence>MFEQDDQKPPYAIQRYKESEMTVPFPSRRIYRISCLIITPCLVAIIGMGIFGLWFGMNSDGDNVHPLLTQLIPAGHCTCKASTTFNCTSCVDSITPTTFETASPSLSPSSPAWTFVYGRDDRNVGLTSSQCQSSFPGLFEDVHRAVRFWASRDGIQKESLDGIKLRGGMARAMIFNGNLYVIETRAAQEDHRQKILGVLSSIHRALQDNVPDIEFIFSIEDRVDDVSGTGQPLWVLGRKASEESVWLIPDFGFWAWGNPSSNIGPYDQVVETIERIDSEDRMPWSSKTQKLLWRGKLSFSPKLRRGLLEAARNKPWGDVKELVWKKKDNFISMQNHCKYMFVAHVEGRAFSSSLKYRQACRSVIVAHKLQYIQHHHYLLQSDGPHQNFVEVERDFSDLSEKMSELLANPEMARKIADNSVKTFRQRYLTRAAEACYWRELWEGWASASRGNPMPDELPDERGLRYESFLLLESSDMMAFSYKP</sequence>
<dbReference type="InterPro" id="IPR051091">
    <property type="entry name" value="O-Glucosyltr/Glycosyltrsf_90"/>
</dbReference>
<keyword evidence="1" id="KW-1133">Transmembrane helix</keyword>
<organism evidence="3 4">
    <name type="scientific">Coccidioides immitis RMSCC 3703</name>
    <dbReference type="NCBI Taxonomy" id="454286"/>
    <lineage>
        <taxon>Eukaryota</taxon>
        <taxon>Fungi</taxon>
        <taxon>Dikarya</taxon>
        <taxon>Ascomycota</taxon>
        <taxon>Pezizomycotina</taxon>
        <taxon>Eurotiomycetes</taxon>
        <taxon>Eurotiomycetidae</taxon>
        <taxon>Onygenales</taxon>
        <taxon>Onygenaceae</taxon>
        <taxon>Coccidioides</taxon>
    </lineage>
</organism>
<gene>
    <name evidence="3" type="ORF">CISG_10235</name>
</gene>
<dbReference type="SMART" id="SM00672">
    <property type="entry name" value="CAP10"/>
    <property type="match status" value="1"/>
</dbReference>
<dbReference type="InterPro" id="IPR006598">
    <property type="entry name" value="CAP10"/>
</dbReference>
<protein>
    <recommendedName>
        <fullName evidence="2">Glycosyl transferase CAP10 domain-containing protein</fullName>
    </recommendedName>
</protein>
<dbReference type="PANTHER" id="PTHR12203">
    <property type="entry name" value="KDEL LYS-ASP-GLU-LEU CONTAINING - RELATED"/>
    <property type="match status" value="1"/>
</dbReference>
<feature type="transmembrane region" description="Helical" evidence="1">
    <location>
        <begin position="35"/>
        <end position="57"/>
    </location>
</feature>